<proteinExistence type="predicted"/>
<dbReference type="Pfam" id="PF08534">
    <property type="entry name" value="Redoxin"/>
    <property type="match status" value="1"/>
</dbReference>
<dbReference type="InterPro" id="IPR036249">
    <property type="entry name" value="Thioredoxin-like_sf"/>
</dbReference>
<dbReference type="PANTHER" id="PTHR42852">
    <property type="entry name" value="THIOL:DISULFIDE INTERCHANGE PROTEIN DSBE"/>
    <property type="match status" value="1"/>
</dbReference>
<dbReference type="InterPro" id="IPR050553">
    <property type="entry name" value="Thioredoxin_ResA/DsbE_sf"/>
</dbReference>
<feature type="domain" description="Thioredoxin" evidence="1">
    <location>
        <begin position="26"/>
        <end position="164"/>
    </location>
</feature>
<dbReference type="InterPro" id="IPR013740">
    <property type="entry name" value="Redoxin"/>
</dbReference>
<dbReference type="AlphaFoldDB" id="A0A7X2HK95"/>
<dbReference type="EMBL" id="WJYN01000001">
    <property type="protein sequence ID" value="MRS98035.1"/>
    <property type="molecule type" value="Genomic_DNA"/>
</dbReference>
<comment type="caution">
    <text evidence="2">The sequence shown here is derived from an EMBL/GenBank/DDBJ whole genome shotgun (WGS) entry which is preliminary data.</text>
</comment>
<reference evidence="2 3" key="1">
    <citation type="submission" date="2019-11" db="EMBL/GenBank/DDBJ databases">
        <title>Phenotypic characterization of an OXA-22 and OXA-60 co-producing Ralstonia pickettii clinical strain.</title>
        <authorList>
            <person name="He F."/>
        </authorList>
    </citation>
    <scope>NUCLEOTIDE SEQUENCE [LARGE SCALE GENOMIC DNA]</scope>
    <source>
        <strain evidence="2 3">PSLESD1</strain>
    </source>
</reference>
<evidence type="ECO:0000313" key="2">
    <source>
        <dbReference type="EMBL" id="MRS98035.1"/>
    </source>
</evidence>
<dbReference type="Gene3D" id="3.40.30.10">
    <property type="entry name" value="Glutaredoxin"/>
    <property type="match status" value="1"/>
</dbReference>
<organism evidence="2 3">
    <name type="scientific">Ralstonia pickettii</name>
    <name type="common">Burkholderia pickettii</name>
    <dbReference type="NCBI Taxonomy" id="329"/>
    <lineage>
        <taxon>Bacteria</taxon>
        <taxon>Pseudomonadati</taxon>
        <taxon>Pseudomonadota</taxon>
        <taxon>Betaproteobacteria</taxon>
        <taxon>Burkholderiales</taxon>
        <taxon>Burkholderiaceae</taxon>
        <taxon>Ralstonia</taxon>
    </lineage>
</organism>
<dbReference type="PANTHER" id="PTHR42852:SF17">
    <property type="entry name" value="THIOREDOXIN-LIKE PROTEIN HI_1115"/>
    <property type="match status" value="1"/>
</dbReference>
<protein>
    <submittedName>
        <fullName evidence="2">Redoxin domain-containing protein</fullName>
    </submittedName>
</protein>
<dbReference type="CDD" id="cd02966">
    <property type="entry name" value="TlpA_like_family"/>
    <property type="match status" value="1"/>
</dbReference>
<dbReference type="GO" id="GO:0016491">
    <property type="term" value="F:oxidoreductase activity"/>
    <property type="evidence" value="ECO:0007669"/>
    <property type="project" value="InterPro"/>
</dbReference>
<evidence type="ECO:0000313" key="3">
    <source>
        <dbReference type="Proteomes" id="UP000441032"/>
    </source>
</evidence>
<dbReference type="SUPFAM" id="SSF52833">
    <property type="entry name" value="Thioredoxin-like"/>
    <property type="match status" value="1"/>
</dbReference>
<evidence type="ECO:0000259" key="1">
    <source>
        <dbReference type="PROSITE" id="PS51352"/>
    </source>
</evidence>
<sequence length="164" mass="17958">MTVSRRLWVGLVLLFVIGAGIAASVLTQRHASPAITFRTLDGRRIALQDLRGRVVVVTFWATSCSICVEEMPDLAQTYRQYRARGFELIAVAMAYDAPDEVRNFARVMSLPFPIVLDTGGALAHAFSNTTVVPTTFVIDRSGQLVSKTLGAIDPAKLRQYLDAS</sequence>
<accession>A0A7X2HK95</accession>
<gene>
    <name evidence="2" type="ORF">GJQ57_05115</name>
</gene>
<dbReference type="PROSITE" id="PS51352">
    <property type="entry name" value="THIOREDOXIN_2"/>
    <property type="match status" value="1"/>
</dbReference>
<dbReference type="Proteomes" id="UP000441032">
    <property type="component" value="Unassembled WGS sequence"/>
</dbReference>
<name>A0A7X2HK95_RALPI</name>
<dbReference type="InterPro" id="IPR013766">
    <property type="entry name" value="Thioredoxin_domain"/>
</dbReference>